<evidence type="ECO:0000313" key="2">
    <source>
        <dbReference type="Proteomes" id="UP001320148"/>
    </source>
</evidence>
<proteinExistence type="predicted"/>
<evidence type="ECO:0000313" key="1">
    <source>
        <dbReference type="EMBL" id="BCS96587.1"/>
    </source>
</evidence>
<gene>
    <name evidence="1" type="ORF">DSLASN_22190</name>
</gene>
<reference evidence="1 2" key="1">
    <citation type="submission" date="2021-02" db="EMBL/GenBank/DDBJ databases">
        <title>Complete genome of Desulfoluna sp. strain ASN36.</title>
        <authorList>
            <person name="Takahashi A."/>
            <person name="Kojima H."/>
            <person name="Fukui M."/>
        </authorList>
    </citation>
    <scope>NUCLEOTIDE SEQUENCE [LARGE SCALE GENOMIC DNA]</scope>
    <source>
        <strain evidence="1 2">ASN36</strain>
    </source>
</reference>
<protein>
    <submittedName>
        <fullName evidence="1">Uncharacterized protein</fullName>
    </submittedName>
</protein>
<dbReference type="RefSeq" id="WP_236892891.1">
    <property type="nucleotide sequence ID" value="NZ_AP024488.1"/>
</dbReference>
<organism evidence="1 2">
    <name type="scientific">Desulfoluna limicola</name>
    <dbReference type="NCBI Taxonomy" id="2810562"/>
    <lineage>
        <taxon>Bacteria</taxon>
        <taxon>Pseudomonadati</taxon>
        <taxon>Thermodesulfobacteriota</taxon>
        <taxon>Desulfobacteria</taxon>
        <taxon>Desulfobacterales</taxon>
        <taxon>Desulfolunaceae</taxon>
        <taxon>Desulfoluna</taxon>
    </lineage>
</organism>
<keyword evidence="2" id="KW-1185">Reference proteome</keyword>
<accession>A0ABM7PHB9</accession>
<dbReference type="EMBL" id="AP024488">
    <property type="protein sequence ID" value="BCS96587.1"/>
    <property type="molecule type" value="Genomic_DNA"/>
</dbReference>
<sequence length="110" mass="12661">MKQYVIDELRPEDHEKIKAWLDGNLEHSPVGDLYWLPIDGELLSEVQQDHAECAPHVFALELSPGRLSCELLVRTRKRVTCHCIGYATDRQFLWLVRRMDALFEAAGVLS</sequence>
<name>A0ABM7PHB9_9BACT</name>
<dbReference type="Proteomes" id="UP001320148">
    <property type="component" value="Chromosome"/>
</dbReference>